<evidence type="ECO:0000259" key="4">
    <source>
        <dbReference type="PROSITE" id="PS01124"/>
    </source>
</evidence>
<dbReference type="OrthoDB" id="9816344at2"/>
<dbReference type="SUPFAM" id="SSF46689">
    <property type="entry name" value="Homeodomain-like"/>
    <property type="match status" value="2"/>
</dbReference>
<dbReference type="PRINTS" id="PR00032">
    <property type="entry name" value="HTHARAC"/>
</dbReference>
<proteinExistence type="predicted"/>
<evidence type="ECO:0000256" key="2">
    <source>
        <dbReference type="ARBA" id="ARBA00023125"/>
    </source>
</evidence>
<dbReference type="PROSITE" id="PS01124">
    <property type="entry name" value="HTH_ARAC_FAMILY_2"/>
    <property type="match status" value="1"/>
</dbReference>
<gene>
    <name evidence="5" type="ORF">SAMN05446927_0845</name>
</gene>
<feature type="domain" description="HTH araC/xylS-type" evidence="4">
    <location>
        <begin position="216"/>
        <end position="314"/>
    </location>
</feature>
<dbReference type="PANTHER" id="PTHR46796:SF14">
    <property type="entry name" value="TRANSCRIPTIONAL REGULATORY PROTEIN"/>
    <property type="match status" value="1"/>
</dbReference>
<dbReference type="GO" id="GO:0043565">
    <property type="term" value="F:sequence-specific DNA binding"/>
    <property type="evidence" value="ECO:0007669"/>
    <property type="project" value="InterPro"/>
</dbReference>
<organism evidence="5 6">
    <name type="scientific">Caballeronia arationis</name>
    <dbReference type="NCBI Taxonomy" id="1777142"/>
    <lineage>
        <taxon>Bacteria</taxon>
        <taxon>Pseudomonadati</taxon>
        <taxon>Pseudomonadota</taxon>
        <taxon>Betaproteobacteria</taxon>
        <taxon>Burkholderiales</taxon>
        <taxon>Burkholderiaceae</taxon>
        <taxon>Caballeronia</taxon>
    </lineage>
</organism>
<comment type="caution">
    <text evidence="5">The sequence shown here is derived from an EMBL/GenBank/DDBJ whole genome shotgun (WGS) entry which is preliminary data.</text>
</comment>
<dbReference type="RefSeq" id="WP_062643726.1">
    <property type="nucleotide sequence ID" value="NZ_FCOG02000226.1"/>
</dbReference>
<dbReference type="InterPro" id="IPR018060">
    <property type="entry name" value="HTH_AraC"/>
</dbReference>
<reference evidence="5 6" key="1">
    <citation type="submission" date="2017-09" db="EMBL/GenBank/DDBJ databases">
        <authorList>
            <person name="Varghese N."/>
            <person name="Submissions S."/>
        </authorList>
    </citation>
    <scope>NUCLEOTIDE SEQUENCE [LARGE SCALE GENOMIC DNA]</scope>
    <source>
        <strain evidence="5 6">OK806</strain>
    </source>
</reference>
<dbReference type="Gene3D" id="1.10.10.60">
    <property type="entry name" value="Homeodomain-like"/>
    <property type="match status" value="2"/>
</dbReference>
<dbReference type="GO" id="GO:0003700">
    <property type="term" value="F:DNA-binding transcription factor activity"/>
    <property type="evidence" value="ECO:0007669"/>
    <property type="project" value="InterPro"/>
</dbReference>
<dbReference type="InterPro" id="IPR050204">
    <property type="entry name" value="AraC_XylS_family_regulators"/>
</dbReference>
<dbReference type="AlphaFoldDB" id="A0A7Z7N0L0"/>
<evidence type="ECO:0000313" key="5">
    <source>
        <dbReference type="EMBL" id="SOE54534.1"/>
    </source>
</evidence>
<evidence type="ECO:0000256" key="1">
    <source>
        <dbReference type="ARBA" id="ARBA00023015"/>
    </source>
</evidence>
<dbReference type="PANTHER" id="PTHR46796">
    <property type="entry name" value="HTH-TYPE TRANSCRIPTIONAL ACTIVATOR RHAS-RELATED"/>
    <property type="match status" value="1"/>
</dbReference>
<keyword evidence="1" id="KW-0805">Transcription regulation</keyword>
<dbReference type="InterPro" id="IPR009057">
    <property type="entry name" value="Homeodomain-like_sf"/>
</dbReference>
<keyword evidence="2" id="KW-0238">DNA-binding</keyword>
<accession>A0A7Z7N0L0</accession>
<dbReference type="Pfam" id="PF12833">
    <property type="entry name" value="HTH_18"/>
    <property type="match status" value="1"/>
</dbReference>
<sequence length="329" mass="36197">MTSTLTLLPEAAVDAVTKCRVSPIGIEHQWRCPTDDQADARLQTNILVSRWTRNDTQPLKAANPGTAGRHCIATNLKCTSLTFAHAGRTLVRGRVTAGAVQVTAPDVPCSAVFESAADALHLFVPQQVLGECFEDMFGRPHAGDIRIDDPRLVRDPALERLGQALAVSQSDDAALGKVFTDSVSLAIVSRVIARYFTLAERRQTREASALPSWRLSRVIEYVDAHLSQPIGLLDMAGSAGLTRMHFASQFRRATGTRPHEYLLRRRIEHAQHLLLASKHNVLDVALSCGFRSQAHFTTVFKRLVGETPYCWRMKASLDRQADSHVSGGE</sequence>
<dbReference type="SMART" id="SM00342">
    <property type="entry name" value="HTH_ARAC"/>
    <property type="match status" value="1"/>
</dbReference>
<protein>
    <submittedName>
        <fullName evidence="5">Transcriptional regulator, AraC family</fullName>
    </submittedName>
</protein>
<dbReference type="Proteomes" id="UP000219522">
    <property type="component" value="Unassembled WGS sequence"/>
</dbReference>
<dbReference type="PROSITE" id="PS00041">
    <property type="entry name" value="HTH_ARAC_FAMILY_1"/>
    <property type="match status" value="1"/>
</dbReference>
<keyword evidence="3" id="KW-0804">Transcription</keyword>
<name>A0A7Z7N0L0_9BURK</name>
<dbReference type="InterPro" id="IPR018062">
    <property type="entry name" value="HTH_AraC-typ_CS"/>
</dbReference>
<evidence type="ECO:0000313" key="6">
    <source>
        <dbReference type="Proteomes" id="UP000219522"/>
    </source>
</evidence>
<dbReference type="InterPro" id="IPR020449">
    <property type="entry name" value="Tscrpt_reg_AraC-type_HTH"/>
</dbReference>
<evidence type="ECO:0000256" key="3">
    <source>
        <dbReference type="ARBA" id="ARBA00023163"/>
    </source>
</evidence>
<keyword evidence="6" id="KW-1185">Reference proteome</keyword>
<dbReference type="EMBL" id="OCSU01000001">
    <property type="protein sequence ID" value="SOE54534.1"/>
    <property type="molecule type" value="Genomic_DNA"/>
</dbReference>